<evidence type="ECO:0008006" key="3">
    <source>
        <dbReference type="Google" id="ProtNLM"/>
    </source>
</evidence>
<evidence type="ECO:0000313" key="2">
    <source>
        <dbReference type="Proteomes" id="UP000177723"/>
    </source>
</evidence>
<gene>
    <name evidence="1" type="ORF">A3F23_00275</name>
</gene>
<evidence type="ECO:0000313" key="1">
    <source>
        <dbReference type="EMBL" id="OGF77369.1"/>
    </source>
</evidence>
<comment type="caution">
    <text evidence="1">The sequence shown here is derived from an EMBL/GenBank/DDBJ whole genome shotgun (WGS) entry which is preliminary data.</text>
</comment>
<dbReference type="AlphaFoldDB" id="A0A1F5WNW6"/>
<organism evidence="1 2">
    <name type="scientific">Candidatus Giovannonibacteria bacterium RIFCSPHIGHO2_12_FULL_43_15</name>
    <dbReference type="NCBI Taxonomy" id="1798341"/>
    <lineage>
        <taxon>Bacteria</taxon>
        <taxon>Candidatus Giovannoniibacteriota</taxon>
    </lineage>
</organism>
<dbReference type="EMBL" id="MFHT01000020">
    <property type="protein sequence ID" value="OGF77369.1"/>
    <property type="molecule type" value="Genomic_DNA"/>
</dbReference>
<dbReference type="GO" id="GO:0016020">
    <property type="term" value="C:membrane"/>
    <property type="evidence" value="ECO:0007669"/>
    <property type="project" value="InterPro"/>
</dbReference>
<sequence length="457" mass="54144">MTKTIFITSFEGVETKNVLRTSIFSTLLSRQDIRIVIFTKDQARADYHKREFGDTRISYEVAESFPIKGIDRFFQWLKFAMLNTETTRLRRKMVFEINRNVLQYYIGLSISWLLARKRLIKLARFLDLRLVKVNKYDKYFEKYKPNLVFLANIFYEPEIHFLRSAKKFGVCSIGFINSWDKVTGRCVLRLLADKFVVFNDTVKEEFISVNHIPEKDIFVGGVPQYDLYFEKDFESRDEFFRKIKADPAKKLIVYAPMGSTYSNSDWDIIDLLWKFKTDKKLDQDPELFARFPPNDPLNQEEIKKRPWLKYEQPGIMFSEERGIDWDLNFDDLRHLKNTLYHMSLIVCYASSISVDAAIFDKPVININFEIRPNELMVKSPTQFYRMTHYKKALETGGIKMAESSEKLLEWINRYINNPEVDREGRGRLVREQCQFTDGKSGERIGNFILENIKNEKK</sequence>
<dbReference type="SUPFAM" id="SSF53756">
    <property type="entry name" value="UDP-Glycosyltransferase/glycogen phosphorylase"/>
    <property type="match status" value="1"/>
</dbReference>
<name>A0A1F5WNW6_9BACT</name>
<accession>A0A1F5WNW6</accession>
<dbReference type="InterPro" id="IPR007554">
    <property type="entry name" value="Glycerophosphate_synth"/>
</dbReference>
<dbReference type="Gene3D" id="3.40.50.12580">
    <property type="match status" value="1"/>
</dbReference>
<dbReference type="InterPro" id="IPR043148">
    <property type="entry name" value="TagF_C"/>
</dbReference>
<dbReference type="GO" id="GO:0047355">
    <property type="term" value="F:CDP-glycerol glycerophosphotransferase activity"/>
    <property type="evidence" value="ECO:0007669"/>
    <property type="project" value="InterPro"/>
</dbReference>
<dbReference type="Pfam" id="PF04464">
    <property type="entry name" value="Glyphos_transf"/>
    <property type="match status" value="1"/>
</dbReference>
<reference evidence="1 2" key="1">
    <citation type="journal article" date="2016" name="Nat. Commun.">
        <title>Thousands of microbial genomes shed light on interconnected biogeochemical processes in an aquifer system.</title>
        <authorList>
            <person name="Anantharaman K."/>
            <person name="Brown C.T."/>
            <person name="Hug L.A."/>
            <person name="Sharon I."/>
            <person name="Castelle C.J."/>
            <person name="Probst A.J."/>
            <person name="Thomas B.C."/>
            <person name="Singh A."/>
            <person name="Wilkins M.J."/>
            <person name="Karaoz U."/>
            <person name="Brodie E.L."/>
            <person name="Williams K.H."/>
            <person name="Hubbard S.S."/>
            <person name="Banfield J.F."/>
        </authorList>
    </citation>
    <scope>NUCLEOTIDE SEQUENCE [LARGE SCALE GENOMIC DNA]</scope>
</reference>
<protein>
    <recommendedName>
        <fullName evidence="3">UDP-glycosyltransferase</fullName>
    </recommendedName>
</protein>
<dbReference type="Proteomes" id="UP000177723">
    <property type="component" value="Unassembled WGS sequence"/>
</dbReference>
<proteinExistence type="predicted"/>